<sequence length="108" mass="11733">MPKPQKHVFVCVQRRPEGHPRGSCMSQAGDEVLGEFLAEVQARNLFDRIAVTSTGCLGPCGNGPSVLVYPEGVMYGPVSKTDVKEIVEQHLLGNEPVARLQTPPHVWG</sequence>
<protein>
    <submittedName>
        <fullName evidence="1">Ferredoxin</fullName>
    </submittedName>
</protein>
<dbReference type="CDD" id="cd02980">
    <property type="entry name" value="TRX_Fd_family"/>
    <property type="match status" value="1"/>
</dbReference>
<organism evidence="1 2">
    <name type="scientific">Methylogaea oryzae</name>
    <dbReference type="NCBI Taxonomy" id="1295382"/>
    <lineage>
        <taxon>Bacteria</taxon>
        <taxon>Pseudomonadati</taxon>
        <taxon>Pseudomonadota</taxon>
        <taxon>Gammaproteobacteria</taxon>
        <taxon>Methylococcales</taxon>
        <taxon>Methylococcaceae</taxon>
        <taxon>Methylogaea</taxon>
    </lineage>
</organism>
<gene>
    <name evidence="1" type="ORF">MoryE10_26660</name>
</gene>
<reference evidence="1" key="1">
    <citation type="submission" date="2019-06" db="EMBL/GenBank/DDBJ databases">
        <title>Complete genome sequence of Methylogaea oryzae strain JCM16910.</title>
        <authorList>
            <person name="Asakawa S."/>
        </authorList>
    </citation>
    <scope>NUCLEOTIDE SEQUENCE</scope>
    <source>
        <strain evidence="1">E10</strain>
    </source>
</reference>
<proteinExistence type="predicted"/>
<dbReference type="AlphaFoldDB" id="A0A8D5ANG1"/>
<dbReference type="Proteomes" id="UP000824988">
    <property type="component" value="Chromosome"/>
</dbReference>
<evidence type="ECO:0000313" key="1">
    <source>
        <dbReference type="EMBL" id="BBL72060.1"/>
    </source>
</evidence>
<dbReference type="InterPro" id="IPR036249">
    <property type="entry name" value="Thioredoxin-like_sf"/>
</dbReference>
<keyword evidence="2" id="KW-1185">Reference proteome</keyword>
<accession>A0A8D5ANG1</accession>
<name>A0A8D5ANG1_9GAMM</name>
<dbReference type="Gene3D" id="3.40.30.10">
    <property type="entry name" value="Glutaredoxin"/>
    <property type="match status" value="1"/>
</dbReference>
<dbReference type="EMBL" id="AP019782">
    <property type="protein sequence ID" value="BBL72060.1"/>
    <property type="molecule type" value="Genomic_DNA"/>
</dbReference>
<dbReference type="RefSeq" id="WP_054774617.1">
    <property type="nucleotide sequence ID" value="NZ_AP019782.1"/>
</dbReference>
<dbReference type="SUPFAM" id="SSF52833">
    <property type="entry name" value="Thioredoxin-like"/>
    <property type="match status" value="1"/>
</dbReference>
<evidence type="ECO:0000313" key="2">
    <source>
        <dbReference type="Proteomes" id="UP000824988"/>
    </source>
</evidence>
<dbReference type="KEGG" id="moz:MoryE10_26660"/>